<evidence type="ECO:0000256" key="2">
    <source>
        <dbReference type="ARBA" id="ARBA00023004"/>
    </source>
</evidence>
<name>A0A6P6SP96_COFAR</name>
<dbReference type="Gene3D" id="3.30.420.10">
    <property type="entry name" value="Ribonuclease H-like superfamily/Ribonuclease H"/>
    <property type="match status" value="1"/>
</dbReference>
<dbReference type="GO" id="GO:0016125">
    <property type="term" value="P:sterol metabolic process"/>
    <property type="evidence" value="ECO:0007669"/>
    <property type="project" value="TreeGrafter"/>
</dbReference>
<reference evidence="4" key="1">
    <citation type="journal article" date="2025" name="Foods">
        <title>Unveiling the Microbial Signatures of Arabica Coffee Cherries: Insights into Ripeness Specific Diversity, Functional Traits, and Implications for Quality and Safety.</title>
        <authorList>
            <consortium name="RefSeq"/>
            <person name="Tenea G.N."/>
            <person name="Cifuentes V."/>
            <person name="Reyes P."/>
            <person name="Cevallos-Vallejos M."/>
        </authorList>
    </citation>
    <scope>NUCLEOTIDE SEQUENCE [LARGE SCALE GENOMIC DNA]</scope>
</reference>
<dbReference type="OrthoDB" id="1372046at2759"/>
<dbReference type="Proteomes" id="UP001652660">
    <property type="component" value="Chromosome 6c"/>
</dbReference>
<dbReference type="GO" id="GO:0005506">
    <property type="term" value="F:iron ion binding"/>
    <property type="evidence" value="ECO:0007669"/>
    <property type="project" value="InterPro"/>
</dbReference>
<dbReference type="SUPFAM" id="SSF53098">
    <property type="entry name" value="Ribonuclease H-like"/>
    <property type="match status" value="1"/>
</dbReference>
<evidence type="ECO:0000313" key="5">
    <source>
        <dbReference type="RefSeq" id="XP_027067707.1"/>
    </source>
</evidence>
<keyword evidence="1" id="KW-0479">Metal-binding</keyword>
<gene>
    <name evidence="5" type="primary">LOC113693352</name>
</gene>
<reference evidence="5" key="2">
    <citation type="submission" date="2025-08" db="UniProtKB">
        <authorList>
            <consortium name="RefSeq"/>
        </authorList>
    </citation>
    <scope>IDENTIFICATION</scope>
    <source>
        <tissue evidence="5">Leaves</tissue>
    </source>
</reference>
<evidence type="ECO:0000256" key="3">
    <source>
        <dbReference type="SAM" id="Phobius"/>
    </source>
</evidence>
<keyword evidence="3" id="KW-1133">Transmembrane helix</keyword>
<dbReference type="InterPro" id="IPR036396">
    <property type="entry name" value="Cyt_P450_sf"/>
</dbReference>
<proteinExistence type="predicted"/>
<dbReference type="RefSeq" id="XP_027067707.1">
    <property type="nucleotide sequence ID" value="XM_027211906.1"/>
</dbReference>
<protein>
    <submittedName>
        <fullName evidence="5">Beta-amyrin 6-beta-monooxygenase-like</fullName>
    </submittedName>
</protein>
<dbReference type="PANTHER" id="PTHR24286:SF53">
    <property type="entry name" value="BETA-AMYRIN 28-OXIDASE-LIKE"/>
    <property type="match status" value="1"/>
</dbReference>
<accession>A0A6P6SP96</accession>
<dbReference type="GeneID" id="113693352"/>
<dbReference type="PANTHER" id="PTHR24286">
    <property type="entry name" value="CYTOCHROME P450 26"/>
    <property type="match status" value="1"/>
</dbReference>
<feature type="transmembrane region" description="Helical" evidence="3">
    <location>
        <begin position="111"/>
        <end position="131"/>
    </location>
</feature>
<keyword evidence="2" id="KW-0408">Iron</keyword>
<dbReference type="GO" id="GO:0016705">
    <property type="term" value="F:oxidoreductase activity, acting on paired donors, with incorporation or reduction of molecular oxygen"/>
    <property type="evidence" value="ECO:0007669"/>
    <property type="project" value="InterPro"/>
</dbReference>
<sequence length="391" mass="44730">MTREFPHNWRKWLPLAEWWYNSSYHSSLQMTPFEALYGYKPNPLPLGPHLDTIILAASQLLQEKMRISSSIRDHLAKAQQRIKYFADQRCTERTFEVGDWYDLKMWNMETFSLYLLSLAVVLVSFIFLGILSQRYNSNRSKVPPGTFGFPLIGETIQFLASGPEKFFHRRMEKYSGDIFTTSLFGEKVAVVCGAAGNKFLLYTANHQLTPWIPSATFKLLNWMDSAGQSYKQSLSGGRIFLNKEMLKPEILRQYITIMDSLARQHINTYWDPSQVACRLLLGVEDADQTRRIYDSFSLVMQGLFSIPINLPGTTYNRALKETKTLKQQFLNIIAEKKKTVLENKERAGSDVLSRTLLDENANSMSNSEIGVYIVSLMLPSYEAASASLTLS</sequence>
<organism evidence="4 5">
    <name type="scientific">Coffea arabica</name>
    <name type="common">Arabian coffee</name>
    <dbReference type="NCBI Taxonomy" id="13443"/>
    <lineage>
        <taxon>Eukaryota</taxon>
        <taxon>Viridiplantae</taxon>
        <taxon>Streptophyta</taxon>
        <taxon>Embryophyta</taxon>
        <taxon>Tracheophyta</taxon>
        <taxon>Spermatophyta</taxon>
        <taxon>Magnoliopsida</taxon>
        <taxon>eudicotyledons</taxon>
        <taxon>Gunneridae</taxon>
        <taxon>Pentapetalae</taxon>
        <taxon>asterids</taxon>
        <taxon>lamiids</taxon>
        <taxon>Gentianales</taxon>
        <taxon>Rubiaceae</taxon>
        <taxon>Ixoroideae</taxon>
        <taxon>Gardenieae complex</taxon>
        <taxon>Bertiereae - Coffeeae clade</taxon>
        <taxon>Coffeeae</taxon>
        <taxon>Coffea</taxon>
    </lineage>
</organism>
<dbReference type="AlphaFoldDB" id="A0A6P6SP96"/>
<evidence type="ECO:0000256" key="1">
    <source>
        <dbReference type="ARBA" id="ARBA00022723"/>
    </source>
</evidence>
<dbReference type="GO" id="GO:0003676">
    <property type="term" value="F:nucleic acid binding"/>
    <property type="evidence" value="ECO:0007669"/>
    <property type="project" value="InterPro"/>
</dbReference>
<dbReference type="InterPro" id="IPR012337">
    <property type="entry name" value="RNaseH-like_sf"/>
</dbReference>
<dbReference type="GO" id="GO:0020037">
    <property type="term" value="F:heme binding"/>
    <property type="evidence" value="ECO:0007669"/>
    <property type="project" value="InterPro"/>
</dbReference>
<keyword evidence="3" id="KW-0812">Transmembrane</keyword>
<evidence type="ECO:0000313" key="4">
    <source>
        <dbReference type="Proteomes" id="UP001652660"/>
    </source>
</evidence>
<dbReference type="InterPro" id="IPR036397">
    <property type="entry name" value="RNaseH_sf"/>
</dbReference>
<keyword evidence="3" id="KW-0472">Membrane</keyword>
<dbReference type="SUPFAM" id="SSF48264">
    <property type="entry name" value="Cytochrome P450"/>
    <property type="match status" value="1"/>
</dbReference>
<keyword evidence="4" id="KW-1185">Reference proteome</keyword>
<dbReference type="GO" id="GO:0004497">
    <property type="term" value="F:monooxygenase activity"/>
    <property type="evidence" value="ECO:0007669"/>
    <property type="project" value="InterPro"/>
</dbReference>
<dbReference type="Gene3D" id="1.10.630.10">
    <property type="entry name" value="Cytochrome P450"/>
    <property type="match status" value="1"/>
</dbReference>